<accession>A0A4R0SM86</accession>
<dbReference type="AlphaFoldDB" id="A0A4R0SM86"/>
<reference evidence="3 5" key="1">
    <citation type="journal article" date="2018" name="Sci. Rep.">
        <title>Genomic diversity and distribution of Bifidobacterium longum subsp. longum across the human lifespan.</title>
        <authorList>
            <person name="Odamaki T."/>
            <person name="Bottacini F."/>
            <person name="Kato K."/>
            <person name="Mitsuyama E."/>
            <person name="Yoshida K."/>
            <person name="Horigome A."/>
            <person name="Xiao J.Z."/>
            <person name="van Sinderen D."/>
        </authorList>
    </citation>
    <scope>NUCLEOTIDE SEQUENCE [LARGE SCALE GENOMIC DNA]</scope>
    <source>
        <strain evidence="3 5">MCC10008</strain>
    </source>
</reference>
<sequence>MPEDNENASIPDDAEEDIPFPGGPSSEDVSESDGDGHKTVENTPKTQGIDPEKQHNWWTENLKNIAALAIVAFCLIMIAAFAGIQFGWPGADGGDAVAKASDVFKLIATTALGFLFGRNSK</sequence>
<protein>
    <submittedName>
        <fullName evidence="3">Uncharacterized protein</fullName>
    </submittedName>
</protein>
<dbReference type="EMBL" id="CP049772">
    <property type="protein sequence ID" value="UNL81406.1"/>
    <property type="molecule type" value="Genomic_DNA"/>
</dbReference>
<dbReference type="RefSeq" id="WP_007051889.1">
    <property type="nucleotide sequence ID" value="NZ_BNGW01000002.1"/>
</dbReference>
<name>A0A4R0SM86_BIFLL</name>
<dbReference type="EMBL" id="SHPR01000016">
    <property type="protein sequence ID" value="TCD84309.1"/>
    <property type="molecule type" value="Genomic_DNA"/>
</dbReference>
<proteinExistence type="predicted"/>
<feature type="transmembrane region" description="Helical" evidence="2">
    <location>
        <begin position="65"/>
        <end position="88"/>
    </location>
</feature>
<feature type="region of interest" description="Disordered" evidence="1">
    <location>
        <begin position="1"/>
        <end position="54"/>
    </location>
</feature>
<feature type="compositionally biased region" description="Acidic residues" evidence="1">
    <location>
        <begin position="1"/>
        <end position="18"/>
    </location>
</feature>
<evidence type="ECO:0000313" key="4">
    <source>
        <dbReference type="EMBL" id="UNL81406.1"/>
    </source>
</evidence>
<reference evidence="3" key="2">
    <citation type="submission" date="2019-02" db="EMBL/GenBank/DDBJ databases">
        <authorList>
            <person name="Odamaki T."/>
        </authorList>
    </citation>
    <scope>NUCLEOTIDE SEQUENCE</scope>
    <source>
        <strain evidence="3">MCC10008</strain>
    </source>
</reference>
<dbReference type="Proteomes" id="UP000292241">
    <property type="component" value="Unassembled WGS sequence"/>
</dbReference>
<evidence type="ECO:0000256" key="2">
    <source>
        <dbReference type="SAM" id="Phobius"/>
    </source>
</evidence>
<keyword evidence="2" id="KW-0472">Membrane</keyword>
<organism evidence="3 5">
    <name type="scientific">Bifidobacterium longum subsp. longum</name>
    <dbReference type="NCBI Taxonomy" id="1679"/>
    <lineage>
        <taxon>Bacteria</taxon>
        <taxon>Bacillati</taxon>
        <taxon>Actinomycetota</taxon>
        <taxon>Actinomycetes</taxon>
        <taxon>Bifidobacteriales</taxon>
        <taxon>Bifidobacteriaceae</taxon>
        <taxon>Bifidobacterium</taxon>
    </lineage>
</organism>
<reference evidence="4" key="3">
    <citation type="submission" date="2020-02" db="EMBL/GenBank/DDBJ databases">
        <title>The Isolation and identification of Lactobacillus and Bifidobacterium species from dairy as potential probiotics for calf scour mitigation.</title>
        <authorList>
            <person name="Dhadda K."/>
            <person name="Guan L."/>
            <person name="Chen Y."/>
            <person name="Malmuthuge N."/>
        </authorList>
    </citation>
    <scope>NUCLEOTIDE SEQUENCE</scope>
    <source>
        <strain evidence="4">B1</strain>
    </source>
</reference>
<dbReference type="Proteomes" id="UP000829452">
    <property type="component" value="Chromosome"/>
</dbReference>
<gene>
    <name evidence="4" type="ORF">G8B11_03070</name>
    <name evidence="3" type="ORF">MCC10008_0677</name>
</gene>
<evidence type="ECO:0000313" key="3">
    <source>
        <dbReference type="EMBL" id="TCD84309.1"/>
    </source>
</evidence>
<keyword evidence="2" id="KW-0812">Transmembrane</keyword>
<evidence type="ECO:0000313" key="5">
    <source>
        <dbReference type="Proteomes" id="UP000292241"/>
    </source>
</evidence>
<keyword evidence="2" id="KW-1133">Transmembrane helix</keyword>
<evidence type="ECO:0000256" key="1">
    <source>
        <dbReference type="SAM" id="MobiDB-lite"/>
    </source>
</evidence>